<dbReference type="EMBL" id="SGXM01000012">
    <property type="protein sequence ID" value="RZT29277.1"/>
    <property type="molecule type" value="Genomic_DNA"/>
</dbReference>
<dbReference type="PRINTS" id="PR01008">
    <property type="entry name" value="FLGLRINGFLGH"/>
</dbReference>
<keyword evidence="7 9" id="KW-0975">Bacterial flagellum</keyword>
<keyword evidence="6 9" id="KW-0472">Membrane</keyword>
<dbReference type="GO" id="GO:0071973">
    <property type="term" value="P:bacterial-type flagellum-dependent cell motility"/>
    <property type="evidence" value="ECO:0007669"/>
    <property type="project" value="InterPro"/>
</dbReference>
<dbReference type="AlphaFoldDB" id="A0A4Q7RA96"/>
<keyword evidence="9" id="KW-0449">Lipoprotein</keyword>
<evidence type="ECO:0000313" key="10">
    <source>
        <dbReference type="EMBL" id="RZT29277.1"/>
    </source>
</evidence>
<evidence type="ECO:0000256" key="7">
    <source>
        <dbReference type="ARBA" id="ARBA00023143"/>
    </source>
</evidence>
<comment type="similarity">
    <text evidence="3 9">Belongs to the FlgH family.</text>
</comment>
<dbReference type="NCBIfam" id="NF009337">
    <property type="entry name" value="PRK12697.1"/>
    <property type="match status" value="1"/>
</dbReference>
<keyword evidence="5 9" id="KW-0732">Signal</keyword>
<evidence type="ECO:0000313" key="11">
    <source>
        <dbReference type="Proteomes" id="UP000291078"/>
    </source>
</evidence>
<dbReference type="Proteomes" id="UP000291078">
    <property type="component" value="Unassembled WGS sequence"/>
</dbReference>
<organism evidence="10 11">
    <name type="scientific">Cupriavidus agavae</name>
    <dbReference type="NCBI Taxonomy" id="1001822"/>
    <lineage>
        <taxon>Bacteria</taxon>
        <taxon>Pseudomonadati</taxon>
        <taxon>Pseudomonadota</taxon>
        <taxon>Betaproteobacteria</taxon>
        <taxon>Burkholderiales</taxon>
        <taxon>Burkholderiaceae</taxon>
        <taxon>Cupriavidus</taxon>
    </lineage>
</organism>
<accession>A0A4Q7RA96</accession>
<keyword evidence="10" id="KW-0282">Flagellum</keyword>
<proteinExistence type="inferred from homology"/>
<dbReference type="Pfam" id="PF02107">
    <property type="entry name" value="FlgH"/>
    <property type="match status" value="1"/>
</dbReference>
<dbReference type="PANTHER" id="PTHR34933">
    <property type="entry name" value="FLAGELLAR L-RING PROTEIN"/>
    <property type="match status" value="1"/>
</dbReference>
<keyword evidence="8 9" id="KW-0998">Cell outer membrane</keyword>
<comment type="function">
    <text evidence="1 9">Assembles around the rod to form the L-ring and probably protects the motor/basal body from shearing forces during rotation.</text>
</comment>
<evidence type="ECO:0000256" key="4">
    <source>
        <dbReference type="ARBA" id="ARBA00011439"/>
    </source>
</evidence>
<dbReference type="GO" id="GO:0009427">
    <property type="term" value="C:bacterial-type flagellum basal body, distal rod, L ring"/>
    <property type="evidence" value="ECO:0007669"/>
    <property type="project" value="InterPro"/>
</dbReference>
<dbReference type="HAMAP" id="MF_00415">
    <property type="entry name" value="FlgH"/>
    <property type="match status" value="1"/>
</dbReference>
<evidence type="ECO:0000256" key="1">
    <source>
        <dbReference type="ARBA" id="ARBA00002591"/>
    </source>
</evidence>
<evidence type="ECO:0000256" key="9">
    <source>
        <dbReference type="HAMAP-Rule" id="MF_00415"/>
    </source>
</evidence>
<dbReference type="GO" id="GO:0009279">
    <property type="term" value="C:cell outer membrane"/>
    <property type="evidence" value="ECO:0007669"/>
    <property type="project" value="UniProtKB-SubCell"/>
</dbReference>
<evidence type="ECO:0000256" key="5">
    <source>
        <dbReference type="ARBA" id="ARBA00022729"/>
    </source>
</evidence>
<dbReference type="InterPro" id="IPR000527">
    <property type="entry name" value="Flag_Lring"/>
</dbReference>
<reference evidence="10 11" key="1">
    <citation type="journal article" date="2015" name="Stand. Genomic Sci.">
        <title>Genomic Encyclopedia of Bacterial and Archaeal Type Strains, Phase III: the genomes of soil and plant-associated and newly described type strains.</title>
        <authorList>
            <person name="Whitman W.B."/>
            <person name="Woyke T."/>
            <person name="Klenk H.P."/>
            <person name="Zhou Y."/>
            <person name="Lilburn T.G."/>
            <person name="Beck B.J."/>
            <person name="De Vos P."/>
            <person name="Vandamme P."/>
            <person name="Eisen J.A."/>
            <person name="Garrity G."/>
            <person name="Hugenholtz P."/>
            <person name="Kyrpides N.C."/>
        </authorList>
    </citation>
    <scope>NUCLEOTIDE SEQUENCE [LARGE SCALE GENOMIC DNA]</scope>
    <source>
        <strain evidence="10 11">ASC-9842</strain>
    </source>
</reference>
<comment type="subunit">
    <text evidence="4 9">The basal body constitutes a major portion of the flagellar organelle and consists of four rings (L,P,S, and M) mounted on a central rod.</text>
</comment>
<evidence type="ECO:0000256" key="3">
    <source>
        <dbReference type="ARBA" id="ARBA00006929"/>
    </source>
</evidence>
<evidence type="ECO:0000256" key="8">
    <source>
        <dbReference type="ARBA" id="ARBA00023237"/>
    </source>
</evidence>
<dbReference type="PANTHER" id="PTHR34933:SF3">
    <property type="entry name" value="FLAGELLAR L-RING PROTEIN"/>
    <property type="match status" value="1"/>
</dbReference>
<sequence>MAATQYRIGAFVVYVIVGLAALASGGCAMMPKEPLVQLPTTARAEPRPLGPSTGSIFASSYASNPLFEDRRPRNVGDILTIVITENVNASKNSGSNASRTGSTNLAFNAVPRALAGLFGTSQNADISGANALKASGGASAANTFNGTITVTVLEVLPNGNFVVSGEKQMAINQGAEFIRFSGVVNPRTITGDNGVLSTQVADARIEYTAKGYIDEAQNMGWLQRFFLNVLPY</sequence>
<keyword evidence="11" id="KW-1185">Reference proteome</keyword>
<evidence type="ECO:0000256" key="2">
    <source>
        <dbReference type="ARBA" id="ARBA00004370"/>
    </source>
</evidence>
<dbReference type="PROSITE" id="PS51257">
    <property type="entry name" value="PROKAR_LIPOPROTEIN"/>
    <property type="match status" value="1"/>
</dbReference>
<keyword evidence="10" id="KW-0966">Cell projection</keyword>
<dbReference type="GO" id="GO:0003774">
    <property type="term" value="F:cytoskeletal motor activity"/>
    <property type="evidence" value="ECO:0007669"/>
    <property type="project" value="InterPro"/>
</dbReference>
<comment type="caution">
    <text evidence="10">The sequence shown here is derived from an EMBL/GenBank/DDBJ whole genome shotgun (WGS) entry which is preliminary data.</text>
</comment>
<name>A0A4Q7RA96_9BURK</name>
<evidence type="ECO:0000256" key="6">
    <source>
        <dbReference type="ARBA" id="ARBA00023136"/>
    </source>
</evidence>
<gene>
    <name evidence="9" type="primary">flgH</name>
    <name evidence="10" type="ORF">EV147_4907</name>
</gene>
<protein>
    <recommendedName>
        <fullName evidence="9">Flagellar L-ring protein</fullName>
    </recommendedName>
    <alternativeName>
        <fullName evidence="9">Basal body L-ring protein</fullName>
    </alternativeName>
</protein>
<keyword evidence="10" id="KW-0969">Cilium</keyword>
<comment type="subcellular location">
    <subcellularLocation>
        <location evidence="9">Cell outer membrane</location>
        <topology evidence="9">Lipid-anchor</topology>
    </subcellularLocation>
    <subcellularLocation>
        <location evidence="9">Bacterial flagellum basal body</location>
    </subcellularLocation>
    <subcellularLocation>
        <location evidence="2">Membrane</location>
    </subcellularLocation>
</comment>